<dbReference type="OrthoDB" id="44219at2759"/>
<reference evidence="2 3" key="1">
    <citation type="submission" date="2016-09" db="EMBL/GenBank/DDBJ databases">
        <title>Extensive genetic diversity and differential bi-allelic expression allows diatom success in the polar Southern Ocean.</title>
        <authorList>
            <consortium name="DOE Joint Genome Institute"/>
            <person name="Mock T."/>
            <person name="Otillar R.P."/>
            <person name="Strauss J."/>
            <person name="Dupont C."/>
            <person name="Frickenhaus S."/>
            <person name="Maumus F."/>
            <person name="Mcmullan M."/>
            <person name="Sanges R."/>
            <person name="Schmutz J."/>
            <person name="Toseland A."/>
            <person name="Valas R."/>
            <person name="Veluchamy A."/>
            <person name="Ward B.J."/>
            <person name="Allen A."/>
            <person name="Barry K."/>
            <person name="Falciatore A."/>
            <person name="Ferrante M."/>
            <person name="Fortunato A.E."/>
            <person name="Gloeckner G."/>
            <person name="Gruber A."/>
            <person name="Hipkin R."/>
            <person name="Janech M."/>
            <person name="Kroth P."/>
            <person name="Leese F."/>
            <person name="Lindquist E."/>
            <person name="Lyon B.R."/>
            <person name="Martin J."/>
            <person name="Mayer C."/>
            <person name="Parker M."/>
            <person name="Quesneville H."/>
            <person name="Raymond J."/>
            <person name="Uhlig C."/>
            <person name="Valentin K.U."/>
            <person name="Worden A.Z."/>
            <person name="Armbrust E.V."/>
            <person name="Bowler C."/>
            <person name="Green B."/>
            <person name="Moulton V."/>
            <person name="Van Oosterhout C."/>
            <person name="Grigoriev I."/>
        </authorList>
    </citation>
    <scope>NUCLEOTIDE SEQUENCE [LARGE SCALE GENOMIC DNA]</scope>
    <source>
        <strain evidence="2 3">CCMP1102</strain>
    </source>
</reference>
<sequence length="105" mass="12763">WSIRYHELVGYHTLNNHSNVLRSDPNKRLSGWVKRQRNNFKAGKLSYTQIMLLNELDFVWNRLEHGWYEKYKMICNYSKQISNGHNCNVPCSYNRQLSEWTQKQR</sequence>
<organism evidence="2 3">
    <name type="scientific">Fragilariopsis cylindrus CCMP1102</name>
    <dbReference type="NCBI Taxonomy" id="635003"/>
    <lineage>
        <taxon>Eukaryota</taxon>
        <taxon>Sar</taxon>
        <taxon>Stramenopiles</taxon>
        <taxon>Ochrophyta</taxon>
        <taxon>Bacillariophyta</taxon>
        <taxon>Bacillariophyceae</taxon>
        <taxon>Bacillariophycidae</taxon>
        <taxon>Bacillariales</taxon>
        <taxon>Bacillariaceae</taxon>
        <taxon>Fragilariopsis</taxon>
    </lineage>
</organism>
<feature type="non-terminal residue" evidence="2">
    <location>
        <position position="1"/>
    </location>
</feature>
<feature type="domain" description="Helicase-associated" evidence="1">
    <location>
        <begin position="1"/>
        <end position="58"/>
    </location>
</feature>
<evidence type="ECO:0000313" key="2">
    <source>
        <dbReference type="EMBL" id="OEU14948.1"/>
    </source>
</evidence>
<dbReference type="InParanoid" id="A0A1E7F9V7"/>
<dbReference type="PANTHER" id="PTHR33418:SF1">
    <property type="entry name" value="HELICASE-ASSOCIATED DOMAIN-CONTAINING PROTEIN"/>
    <property type="match status" value="1"/>
</dbReference>
<proteinExistence type="predicted"/>
<name>A0A1E7F9V7_9STRA</name>
<dbReference type="Pfam" id="PF03457">
    <property type="entry name" value="HA"/>
    <property type="match status" value="1"/>
</dbReference>
<protein>
    <recommendedName>
        <fullName evidence="1">Helicase-associated domain-containing protein</fullName>
    </recommendedName>
</protein>
<dbReference type="KEGG" id="fcy:FRACYDRAFT_164279"/>
<dbReference type="EMBL" id="KV784360">
    <property type="protein sequence ID" value="OEU14948.1"/>
    <property type="molecule type" value="Genomic_DNA"/>
</dbReference>
<evidence type="ECO:0000259" key="1">
    <source>
        <dbReference type="Pfam" id="PF03457"/>
    </source>
</evidence>
<gene>
    <name evidence="2" type="ORF">FRACYDRAFT_164279</name>
</gene>
<evidence type="ECO:0000313" key="3">
    <source>
        <dbReference type="Proteomes" id="UP000095751"/>
    </source>
</evidence>
<feature type="non-terminal residue" evidence="2">
    <location>
        <position position="105"/>
    </location>
</feature>
<dbReference type="PANTHER" id="PTHR33418">
    <property type="entry name" value="HELICASE-ASSOCIATED"/>
    <property type="match status" value="1"/>
</dbReference>
<dbReference type="InterPro" id="IPR005114">
    <property type="entry name" value="Helicase_assoc"/>
</dbReference>
<keyword evidence="3" id="KW-1185">Reference proteome</keyword>
<accession>A0A1E7F9V7</accession>
<dbReference type="Gene3D" id="6.10.140.530">
    <property type="match status" value="1"/>
</dbReference>
<dbReference type="Proteomes" id="UP000095751">
    <property type="component" value="Unassembled WGS sequence"/>
</dbReference>
<dbReference type="AlphaFoldDB" id="A0A1E7F9V7"/>